<dbReference type="InterPro" id="IPR014001">
    <property type="entry name" value="Helicase_ATP-bd"/>
</dbReference>
<dbReference type="PANTHER" id="PTHR47396:SF1">
    <property type="entry name" value="ATP-DEPENDENT HELICASE IRC3-RELATED"/>
    <property type="match status" value="1"/>
</dbReference>
<keyword evidence="1" id="KW-1133">Transmembrane helix</keyword>
<dbReference type="STRING" id="1300341.I595_3056"/>
<dbReference type="PATRIC" id="fig|1300341.3.peg.3208"/>
<keyword evidence="1" id="KW-0812">Transmembrane</keyword>
<proteinExistence type="predicted"/>
<gene>
    <name evidence="3" type="ORF">I595_3056</name>
</gene>
<dbReference type="SMART" id="SM00487">
    <property type="entry name" value="DEXDc"/>
    <property type="match status" value="1"/>
</dbReference>
<keyword evidence="3" id="KW-0547">Nucleotide-binding</keyword>
<dbReference type="RefSeq" id="WP_054560040.1">
    <property type="nucleotide sequence ID" value="NZ_LDJX01000006.1"/>
</dbReference>
<organism evidence="3 4">
    <name type="scientific">Croceitalea dokdonensis DOKDO 023</name>
    <dbReference type="NCBI Taxonomy" id="1300341"/>
    <lineage>
        <taxon>Bacteria</taxon>
        <taxon>Pseudomonadati</taxon>
        <taxon>Bacteroidota</taxon>
        <taxon>Flavobacteriia</taxon>
        <taxon>Flavobacteriales</taxon>
        <taxon>Flavobacteriaceae</taxon>
        <taxon>Croceitalea</taxon>
    </lineage>
</organism>
<dbReference type="GO" id="GO:0004386">
    <property type="term" value="F:helicase activity"/>
    <property type="evidence" value="ECO:0007669"/>
    <property type="project" value="UniProtKB-KW"/>
</dbReference>
<dbReference type="EMBL" id="LDJX01000006">
    <property type="protein sequence ID" value="KPM31077.1"/>
    <property type="molecule type" value="Genomic_DNA"/>
</dbReference>
<evidence type="ECO:0000313" key="3">
    <source>
        <dbReference type="EMBL" id="KPM31077.1"/>
    </source>
</evidence>
<dbReference type="InterPro" id="IPR050742">
    <property type="entry name" value="Helicase_Restrict-Modif_Enz"/>
</dbReference>
<dbReference type="Gene3D" id="3.40.50.300">
    <property type="entry name" value="P-loop containing nucleotide triphosphate hydrolases"/>
    <property type="match status" value="2"/>
</dbReference>
<dbReference type="GO" id="GO:0005829">
    <property type="term" value="C:cytosol"/>
    <property type="evidence" value="ECO:0007669"/>
    <property type="project" value="TreeGrafter"/>
</dbReference>
<dbReference type="PANTHER" id="PTHR47396">
    <property type="entry name" value="TYPE I RESTRICTION ENZYME ECOKI R PROTEIN"/>
    <property type="match status" value="1"/>
</dbReference>
<comment type="caution">
    <text evidence="3">The sequence shown here is derived from an EMBL/GenBank/DDBJ whole genome shotgun (WGS) entry which is preliminary data.</text>
</comment>
<keyword evidence="3" id="KW-0067">ATP-binding</keyword>
<dbReference type="InterPro" id="IPR027417">
    <property type="entry name" value="P-loop_NTPase"/>
</dbReference>
<dbReference type="CDD" id="cd18785">
    <property type="entry name" value="SF2_C"/>
    <property type="match status" value="1"/>
</dbReference>
<accession>A0A0P7A3P4</accession>
<dbReference type="Proteomes" id="UP000050280">
    <property type="component" value="Unassembled WGS sequence"/>
</dbReference>
<feature type="transmembrane region" description="Helical" evidence="1">
    <location>
        <begin position="663"/>
        <end position="684"/>
    </location>
</feature>
<dbReference type="GO" id="GO:0016787">
    <property type="term" value="F:hydrolase activity"/>
    <property type="evidence" value="ECO:0007669"/>
    <property type="project" value="InterPro"/>
</dbReference>
<dbReference type="InterPro" id="IPR006935">
    <property type="entry name" value="Helicase/UvrB_N"/>
</dbReference>
<evidence type="ECO:0000259" key="2">
    <source>
        <dbReference type="PROSITE" id="PS51192"/>
    </source>
</evidence>
<feature type="transmembrane region" description="Helical" evidence="1">
    <location>
        <begin position="704"/>
        <end position="729"/>
    </location>
</feature>
<dbReference type="InterPro" id="IPR003593">
    <property type="entry name" value="AAA+_ATPase"/>
</dbReference>
<dbReference type="SUPFAM" id="SSF52540">
    <property type="entry name" value="P-loop containing nucleoside triphosphate hydrolases"/>
    <property type="match status" value="1"/>
</dbReference>
<keyword evidence="4" id="KW-1185">Reference proteome</keyword>
<keyword evidence="3" id="KW-0347">Helicase</keyword>
<dbReference type="GO" id="GO:0005524">
    <property type="term" value="F:ATP binding"/>
    <property type="evidence" value="ECO:0007669"/>
    <property type="project" value="InterPro"/>
</dbReference>
<dbReference type="SMART" id="SM00490">
    <property type="entry name" value="HELICc"/>
    <property type="match status" value="1"/>
</dbReference>
<feature type="domain" description="Helicase ATP-binding" evidence="2">
    <location>
        <begin position="30"/>
        <end position="176"/>
    </location>
</feature>
<dbReference type="AlphaFoldDB" id="A0A0P7A3P4"/>
<evidence type="ECO:0000256" key="1">
    <source>
        <dbReference type="SAM" id="Phobius"/>
    </source>
</evidence>
<dbReference type="OrthoDB" id="9759819at2"/>
<dbReference type="GO" id="GO:0003677">
    <property type="term" value="F:DNA binding"/>
    <property type="evidence" value="ECO:0007669"/>
    <property type="project" value="InterPro"/>
</dbReference>
<sequence length="885" mass="100477">MEKKTSPPLLSALNFSLVWRDYQQRFLAHFKEHITDNHLHVVAPPGSGKTILGLEMLLRIGEPTLVLAPTLTIRNQWKNRLITFFNQNREYSGISLDIKKPNLLTFSTYQSLFSLHKSFGEAADQQLLAYVNQHNIKTLVLDEAHHLKNGWWKSLFALKAIPNLTIIALTATPPYDSSAHEIERYFKLCGPIDDEIAVPDLIKNGDLCPHQDYIYFSRPQESEIRYIVAYREKIMVFLNGILEHRGFIEFIKNMPMFIDPQNHLEEIYKDPAFFSAILIYLKDAGEVIHEAKLELLGFGKDDVSFPSFGYEWAEVLLQKIVVDDRESFATRETLLEPIEKNLRAIGVLEKNRINFIGDANLYRNLASSPSKFESIYAILDEASTSLQSDLKAVVLTDFIRKEYLTFKGKDTSGLSKIGVVSIFQYLLAKSQLGHQCAVLTGSLVILPNAAITYFKQCLGNEGLKLDGVVSSEAHQSIRVRSGIKNKMVAAVTKLFEEGKIRILIGTKSLLGEGWDAPSINTLVLASCVGSFVSSNQMRGRAIRIDPNTKQKVGAIWHLVCLDPTVKDGGRDYAMMKQRFQAFTGVSLQGKPYIENGISRMQLPEKWDDVSDVSNMNNNMLYIAKAHYNLRQRWQTAIANGEYLVQELRVPFARETSFGKRNRLNAVNIVKYLLVQIIAGIGLFLPEAMVKNWTVLLRKGWLGMVYIILAGIFLGFGPATFKALKTYFLFGNQFKRSRKIASVLFNYLKASGQFTSVDTITGIVANQKTNGTYSIYLDGANQHDGSLFISYLETIIAPIDNPRYLITVTSFFKRFLGYRNYYPVPQEIGRNKKEASTFFKLWQQEIGGSKLWFTRTVGGRKLLLKARFSHVRYLFEEKPEKTNAWK</sequence>
<keyword evidence="3" id="KW-0378">Hydrolase</keyword>
<dbReference type="Pfam" id="PF04851">
    <property type="entry name" value="ResIII"/>
    <property type="match status" value="1"/>
</dbReference>
<dbReference type="PROSITE" id="PS51192">
    <property type="entry name" value="HELICASE_ATP_BIND_1"/>
    <property type="match status" value="1"/>
</dbReference>
<evidence type="ECO:0000313" key="4">
    <source>
        <dbReference type="Proteomes" id="UP000050280"/>
    </source>
</evidence>
<reference evidence="3 4" key="1">
    <citation type="submission" date="2015-09" db="EMBL/GenBank/DDBJ databases">
        <title>Genome sequence of the marine flavobacterium Croceitalea dokdonensis DOKDO 023 that contains proton- and sodium-pumping rhodopsins.</title>
        <authorList>
            <person name="Kwon S.-K."/>
            <person name="Lee H.K."/>
            <person name="Kwak M.-J."/>
            <person name="Kim J.F."/>
        </authorList>
    </citation>
    <scope>NUCLEOTIDE SEQUENCE [LARGE SCALE GENOMIC DNA]</scope>
    <source>
        <strain evidence="3 4">DOKDO 023</strain>
    </source>
</reference>
<dbReference type="InterPro" id="IPR001650">
    <property type="entry name" value="Helicase_C-like"/>
</dbReference>
<dbReference type="SMART" id="SM00382">
    <property type="entry name" value="AAA"/>
    <property type="match status" value="1"/>
</dbReference>
<keyword evidence="1" id="KW-0472">Membrane</keyword>
<name>A0A0P7A3P4_9FLAO</name>
<protein>
    <submittedName>
        <fullName evidence="3">ATP-dependent helicase</fullName>
    </submittedName>
</protein>
<dbReference type="Pfam" id="PF00271">
    <property type="entry name" value="Helicase_C"/>
    <property type="match status" value="1"/>
</dbReference>